<proteinExistence type="predicted"/>
<dbReference type="AlphaFoldDB" id="A0A1M6VB47"/>
<dbReference type="Gene3D" id="3.30.1240.10">
    <property type="match status" value="1"/>
</dbReference>
<dbReference type="InterPro" id="IPR023214">
    <property type="entry name" value="HAD_sf"/>
</dbReference>
<dbReference type="InterPro" id="IPR000150">
    <property type="entry name" value="Cof"/>
</dbReference>
<reference evidence="3" key="3">
    <citation type="submission" date="2016-11" db="EMBL/GenBank/DDBJ databases">
        <authorList>
            <person name="Varghese N."/>
            <person name="Submissions S."/>
        </authorList>
    </citation>
    <scope>NUCLEOTIDE SEQUENCE [LARGE SCALE GENOMIC DNA]</scope>
    <source>
        <strain evidence="3">DSM 27989</strain>
    </source>
</reference>
<dbReference type="RefSeq" id="WP_072930271.1">
    <property type="nucleotide sequence ID" value="NZ_BMFL01000024.1"/>
</dbReference>
<reference evidence="1" key="1">
    <citation type="journal article" date="2014" name="Int. J. Syst. Evol. Microbiol.">
        <title>Complete genome of a new Firmicutes species belonging to the dominant human colonic microbiota ('Ruminococcus bicirculans') reveals two chromosomes and a selective capacity to utilize plant glucans.</title>
        <authorList>
            <consortium name="NISC Comparative Sequencing Program"/>
            <person name="Wegmann U."/>
            <person name="Louis P."/>
            <person name="Goesmann A."/>
            <person name="Henrissat B."/>
            <person name="Duncan S.H."/>
            <person name="Flint H.J."/>
        </authorList>
    </citation>
    <scope>NUCLEOTIDE SEQUENCE</scope>
    <source>
        <strain evidence="1">CGMCC 1.12707</strain>
    </source>
</reference>
<evidence type="ECO:0000313" key="3">
    <source>
        <dbReference type="Proteomes" id="UP000184120"/>
    </source>
</evidence>
<dbReference type="PANTHER" id="PTHR10000">
    <property type="entry name" value="PHOSPHOSERINE PHOSPHATASE"/>
    <property type="match status" value="1"/>
</dbReference>
<sequence length="269" mass="30604">MQNIKLIVTDMDGTLLKSDHSLSSEFKHVYEELKQNNILFVPASGRQYFSIISYFEDIKDELAVIAENGTFVTNKGEEIFVDELDSTVIHKIIEKVRKIEGAHLVLAGKNGAYVESTDEEFLEYFKNYYSKNTKVDDLTKVENEKFIKIAINHPGGTEDNVYPLLKEFEKYGLKVVVSGEVWVDIMNKNSNKGVALKNLMEKLNITSDEVMVFGDFMNDIEMLQLAKYSYAMENAHDDVKKVAKFSAPSNNEDGVLQIIKKYLSNLANK</sequence>
<dbReference type="EMBL" id="FRBH01000003">
    <property type="protein sequence ID" value="SHK78601.1"/>
    <property type="molecule type" value="Genomic_DNA"/>
</dbReference>
<dbReference type="SUPFAM" id="SSF56784">
    <property type="entry name" value="HAD-like"/>
    <property type="match status" value="1"/>
</dbReference>
<dbReference type="STRING" id="1434701.SAMN05443634_103254"/>
<dbReference type="GO" id="GO:0000287">
    <property type="term" value="F:magnesium ion binding"/>
    <property type="evidence" value="ECO:0007669"/>
    <property type="project" value="TreeGrafter"/>
</dbReference>
<dbReference type="Pfam" id="PF08282">
    <property type="entry name" value="Hydrolase_3"/>
    <property type="match status" value="1"/>
</dbReference>
<evidence type="ECO:0000313" key="2">
    <source>
        <dbReference type="EMBL" id="SHK78601.1"/>
    </source>
</evidence>
<dbReference type="PANTHER" id="PTHR10000:SF53">
    <property type="entry name" value="5-AMINO-6-(5-PHOSPHO-D-RIBITYLAMINO)URACIL PHOSPHATASE YBJI-RELATED"/>
    <property type="match status" value="1"/>
</dbReference>
<dbReference type="OrthoDB" id="9814970at2"/>
<keyword evidence="4" id="KW-1185">Reference proteome</keyword>
<reference evidence="4" key="4">
    <citation type="journal article" date="2019" name="Int. J. Syst. Evol. Microbiol.">
        <title>The Global Catalogue of Microorganisms (GCM) 10K type strain sequencing project: providing services to taxonomists for standard genome sequencing and annotation.</title>
        <authorList>
            <consortium name="The Broad Institute Genomics Platform"/>
            <consortium name="The Broad Institute Genome Sequencing Center for Infectious Disease"/>
            <person name="Wu L."/>
            <person name="Ma J."/>
        </authorList>
    </citation>
    <scope>NUCLEOTIDE SEQUENCE [LARGE SCALE GENOMIC DNA]</scope>
    <source>
        <strain evidence="4">CGMCC 1.12707</strain>
    </source>
</reference>
<dbReference type="NCBIfam" id="TIGR00099">
    <property type="entry name" value="Cof-subfamily"/>
    <property type="match status" value="1"/>
</dbReference>
<dbReference type="GO" id="GO:0005829">
    <property type="term" value="C:cytosol"/>
    <property type="evidence" value="ECO:0007669"/>
    <property type="project" value="TreeGrafter"/>
</dbReference>
<dbReference type="CDD" id="cd07518">
    <property type="entry name" value="HAD_YbiV-Like"/>
    <property type="match status" value="1"/>
</dbReference>
<dbReference type="EMBL" id="BMFL01000024">
    <property type="protein sequence ID" value="GGF09841.1"/>
    <property type="molecule type" value="Genomic_DNA"/>
</dbReference>
<dbReference type="Proteomes" id="UP000184120">
    <property type="component" value="Unassembled WGS sequence"/>
</dbReference>
<dbReference type="SFLD" id="SFLDS00003">
    <property type="entry name" value="Haloacid_Dehalogenase"/>
    <property type="match status" value="1"/>
</dbReference>
<dbReference type="InterPro" id="IPR036412">
    <property type="entry name" value="HAD-like_sf"/>
</dbReference>
<dbReference type="Proteomes" id="UP000650994">
    <property type="component" value="Unassembled WGS sequence"/>
</dbReference>
<protein>
    <submittedName>
        <fullName evidence="1">Hydrolase</fullName>
    </submittedName>
</protein>
<dbReference type="Gene3D" id="3.40.50.1000">
    <property type="entry name" value="HAD superfamily/HAD-like"/>
    <property type="match status" value="1"/>
</dbReference>
<gene>
    <name evidence="1" type="primary">ybiV</name>
    <name evidence="1" type="ORF">GCM10010984_28760</name>
    <name evidence="2" type="ORF">SAMN05443634_103254</name>
</gene>
<keyword evidence="1" id="KW-0378">Hydrolase</keyword>
<evidence type="ECO:0000313" key="4">
    <source>
        <dbReference type="Proteomes" id="UP000650994"/>
    </source>
</evidence>
<evidence type="ECO:0000313" key="1">
    <source>
        <dbReference type="EMBL" id="GGF09841.1"/>
    </source>
</evidence>
<organism evidence="2 3">
    <name type="scientific">Chishuiella changwenlii</name>
    <dbReference type="NCBI Taxonomy" id="1434701"/>
    <lineage>
        <taxon>Bacteria</taxon>
        <taxon>Pseudomonadati</taxon>
        <taxon>Bacteroidota</taxon>
        <taxon>Flavobacteriia</taxon>
        <taxon>Flavobacteriales</taxon>
        <taxon>Weeksellaceae</taxon>
        <taxon>Chishuiella</taxon>
    </lineage>
</organism>
<dbReference type="GO" id="GO:0016791">
    <property type="term" value="F:phosphatase activity"/>
    <property type="evidence" value="ECO:0007669"/>
    <property type="project" value="TreeGrafter"/>
</dbReference>
<reference evidence="2" key="2">
    <citation type="submission" date="2016-11" db="EMBL/GenBank/DDBJ databases">
        <authorList>
            <person name="Jaros S."/>
            <person name="Januszkiewicz K."/>
            <person name="Wedrychowicz H."/>
        </authorList>
    </citation>
    <scope>NUCLEOTIDE SEQUENCE [LARGE SCALE GENOMIC DNA]</scope>
    <source>
        <strain evidence="2">DSM 27989</strain>
    </source>
</reference>
<dbReference type="SFLD" id="SFLDG01144">
    <property type="entry name" value="C2.B.4:_PGP_Like"/>
    <property type="match status" value="1"/>
</dbReference>
<dbReference type="NCBIfam" id="TIGR01484">
    <property type="entry name" value="HAD-SF-IIB"/>
    <property type="match status" value="1"/>
</dbReference>
<dbReference type="InterPro" id="IPR006379">
    <property type="entry name" value="HAD-SF_hydro_IIB"/>
</dbReference>
<name>A0A1M6VB47_9FLAO</name>
<reference evidence="1" key="5">
    <citation type="submission" date="2024-05" db="EMBL/GenBank/DDBJ databases">
        <authorList>
            <person name="Sun Q."/>
            <person name="Zhou Y."/>
        </authorList>
    </citation>
    <scope>NUCLEOTIDE SEQUENCE</scope>
    <source>
        <strain evidence="1">CGMCC 1.12707</strain>
    </source>
</reference>
<dbReference type="SFLD" id="SFLDG01140">
    <property type="entry name" value="C2.B:_Phosphomannomutase_and_P"/>
    <property type="match status" value="1"/>
</dbReference>
<accession>A0A1M6VB47</accession>